<organism evidence="13 14">
    <name type="scientific">Atopococcus tabaci</name>
    <dbReference type="NCBI Taxonomy" id="269774"/>
    <lineage>
        <taxon>Bacteria</taxon>
        <taxon>Bacillati</taxon>
        <taxon>Bacillota</taxon>
        <taxon>Bacilli</taxon>
        <taxon>Lactobacillales</taxon>
        <taxon>Carnobacteriaceae</taxon>
        <taxon>Atopococcus</taxon>
    </lineage>
</organism>
<feature type="active site" description="Proton donor" evidence="10 11">
    <location>
        <position position="364"/>
    </location>
</feature>
<name>A0AA43UCM5_9LACT</name>
<accession>A0AA43UCM5</accession>
<dbReference type="GO" id="GO:0003844">
    <property type="term" value="F:1,4-alpha-glucan branching enzyme activity"/>
    <property type="evidence" value="ECO:0007669"/>
    <property type="project" value="UniProtKB-UniRule"/>
</dbReference>
<dbReference type="PIRSF" id="PIRSF000463">
    <property type="entry name" value="GlgB"/>
    <property type="match status" value="1"/>
</dbReference>
<evidence type="ECO:0000256" key="7">
    <source>
        <dbReference type="ARBA" id="ARBA00022679"/>
    </source>
</evidence>
<evidence type="ECO:0000313" key="14">
    <source>
        <dbReference type="Proteomes" id="UP001171751"/>
    </source>
</evidence>
<dbReference type="InterPro" id="IPR006048">
    <property type="entry name" value="A-amylase/branching_C"/>
</dbReference>
<protein>
    <recommendedName>
        <fullName evidence="10">1,4-alpha-glucan branching enzyme GlgB</fullName>
        <ecNumber evidence="10">2.4.1.18</ecNumber>
    </recommendedName>
    <alternativeName>
        <fullName evidence="10">1,4-alpha-D-glucan:1,4-alpha-D-glucan 6-glucosyl-transferase</fullName>
    </alternativeName>
    <alternativeName>
        <fullName evidence="10">Alpha-(1-&gt;4)-glucan branching enzyme</fullName>
    </alternativeName>
    <alternativeName>
        <fullName evidence="10">Glycogen branching enzyme</fullName>
        <shortName evidence="10">BE</shortName>
    </alternativeName>
</protein>
<dbReference type="SMART" id="SM00642">
    <property type="entry name" value="Aamy"/>
    <property type="match status" value="1"/>
</dbReference>
<dbReference type="InterPro" id="IPR006047">
    <property type="entry name" value="GH13_cat_dom"/>
</dbReference>
<dbReference type="CDD" id="cd02855">
    <property type="entry name" value="E_set_GBE_prok_N"/>
    <property type="match status" value="1"/>
</dbReference>
<dbReference type="GO" id="GO:0043169">
    <property type="term" value="F:cation binding"/>
    <property type="evidence" value="ECO:0007669"/>
    <property type="project" value="InterPro"/>
</dbReference>
<evidence type="ECO:0000313" key="13">
    <source>
        <dbReference type="EMBL" id="MDO5457524.1"/>
    </source>
</evidence>
<evidence type="ECO:0000256" key="1">
    <source>
        <dbReference type="ARBA" id="ARBA00000826"/>
    </source>
</evidence>
<dbReference type="Proteomes" id="UP001171751">
    <property type="component" value="Unassembled WGS sequence"/>
</dbReference>
<comment type="pathway">
    <text evidence="3 10">Glycan biosynthesis; glycogen biosynthesis.</text>
</comment>
<sequence length="635" mass="74712">MDKNSLVLPESFKKRIYLFNSGQYFDAYHTFGPQKEENDGQEGYRLTVWAPQAQGVSVVSDFTDWNQGEALHPVGSTGVWTAFFKDAQEDDPYKFRVQQAGGRIALKQDPFAFKYEVRPKDASVIRTIPEKQWEDSRWMKQRQKRNIYESPLNIYEVHMSSWRHHENGDWYSISDLQIELIPYAKKLGYTHIQFMPLMEHPLDASWGYQITGFFALSSKYGSVEDFQNFVEEAHRQGLGVLVDWVPSHFNRNDYALAYYDGTPTFEYADRNRADNNRWGTLNFDLGKAQVHSFLISNAMFWLETFHLDGLRVDAVSNMLYLDYDEGEWTPNEEGSNINLQGVDFIKKLNTKVFERHPNVLMIAEESTSWRQVTAPVHEGGLGFNFKWNMGWMNDSLKFFEMDPEVRKHHFNLITFSFMYTFHENFVLALSHDEVVHGKKSLQQKMPGDYYNEMAGLRTLEAYRMTHPGKKLSFMGAEFAQHIEWRFYEQLDWVNLQNTVNQKHLYFIKELNHFYLENKSLWELDHQPSGFELLQADKADETLINFIRWSRDEKEHLIVICNFRPHQHDSLRVGVPYPMTYQEVFNTEMEEYGGSWTHPQADMSAEKVPSGEYYRQEYYIEVILPAMSVLILKAKK</sequence>
<dbReference type="Gene3D" id="3.20.20.80">
    <property type="entry name" value="Glycosidases"/>
    <property type="match status" value="1"/>
</dbReference>
<dbReference type="NCBIfam" id="NF003811">
    <property type="entry name" value="PRK05402.1"/>
    <property type="match status" value="1"/>
</dbReference>
<comment type="function">
    <text evidence="2 10">Catalyzes the formation of the alpha-1,6-glucosidic linkages in glycogen by scission of a 1,4-alpha-linked oligosaccharide from growing alpha-1,4-glucan chains and the subsequent attachment of the oligosaccharide to the alpha-1,6 position.</text>
</comment>
<feature type="domain" description="Glycosyl hydrolase family 13 catalytic" evidence="12">
    <location>
        <begin position="156"/>
        <end position="514"/>
    </location>
</feature>
<dbReference type="NCBIfam" id="NF008967">
    <property type="entry name" value="PRK12313.1"/>
    <property type="match status" value="1"/>
</dbReference>
<evidence type="ECO:0000259" key="12">
    <source>
        <dbReference type="SMART" id="SM00642"/>
    </source>
</evidence>
<keyword evidence="5 10" id="KW-0321">Glycogen metabolism</keyword>
<evidence type="ECO:0000256" key="3">
    <source>
        <dbReference type="ARBA" id="ARBA00004964"/>
    </source>
</evidence>
<comment type="catalytic activity">
    <reaction evidence="1 10">
        <text>Transfers a segment of a (1-&gt;4)-alpha-D-glucan chain to a primary hydroxy group in a similar glucan chain.</text>
        <dbReference type="EC" id="2.4.1.18"/>
    </reaction>
</comment>
<evidence type="ECO:0000256" key="11">
    <source>
        <dbReference type="PIRSR" id="PIRSR000463-1"/>
    </source>
</evidence>
<comment type="caution">
    <text evidence="13">The sequence shown here is derived from an EMBL/GenBank/DDBJ whole genome shotgun (WGS) entry which is preliminary data.</text>
</comment>
<evidence type="ECO:0000256" key="4">
    <source>
        <dbReference type="ARBA" id="ARBA00009000"/>
    </source>
</evidence>
<evidence type="ECO:0000256" key="8">
    <source>
        <dbReference type="ARBA" id="ARBA00023056"/>
    </source>
</evidence>
<evidence type="ECO:0000256" key="2">
    <source>
        <dbReference type="ARBA" id="ARBA00002953"/>
    </source>
</evidence>
<dbReference type="InterPro" id="IPR014756">
    <property type="entry name" value="Ig_E-set"/>
</dbReference>
<dbReference type="InterPro" id="IPR037439">
    <property type="entry name" value="Branching_enzy"/>
</dbReference>
<dbReference type="GO" id="GO:0005978">
    <property type="term" value="P:glycogen biosynthetic process"/>
    <property type="evidence" value="ECO:0007669"/>
    <property type="project" value="UniProtKB-UniRule"/>
</dbReference>
<keyword evidence="8 10" id="KW-0320">Glycogen biosynthesis</keyword>
<comment type="similarity">
    <text evidence="4 10">Belongs to the glycosyl hydrolase 13 family. GlgB subfamily.</text>
</comment>
<dbReference type="GO" id="GO:0005829">
    <property type="term" value="C:cytosol"/>
    <property type="evidence" value="ECO:0007669"/>
    <property type="project" value="TreeGrafter"/>
</dbReference>
<dbReference type="InterPro" id="IPR013780">
    <property type="entry name" value="Glyco_hydro_b"/>
</dbReference>
<dbReference type="SUPFAM" id="SSF81296">
    <property type="entry name" value="E set domains"/>
    <property type="match status" value="1"/>
</dbReference>
<evidence type="ECO:0000256" key="5">
    <source>
        <dbReference type="ARBA" id="ARBA00022600"/>
    </source>
</evidence>
<keyword evidence="7 10" id="KW-0808">Transferase</keyword>
<evidence type="ECO:0000256" key="6">
    <source>
        <dbReference type="ARBA" id="ARBA00022676"/>
    </source>
</evidence>
<dbReference type="InterPro" id="IPR004193">
    <property type="entry name" value="Glyco_hydro_13_N"/>
</dbReference>
<dbReference type="PANTHER" id="PTHR43651">
    <property type="entry name" value="1,4-ALPHA-GLUCAN-BRANCHING ENZYME"/>
    <property type="match status" value="1"/>
</dbReference>
<dbReference type="SUPFAM" id="SSF51011">
    <property type="entry name" value="Glycosyl hydrolase domain"/>
    <property type="match status" value="1"/>
</dbReference>
<dbReference type="InterPro" id="IPR044143">
    <property type="entry name" value="GlgB_N_E_set_prok"/>
</dbReference>
<evidence type="ECO:0000256" key="9">
    <source>
        <dbReference type="ARBA" id="ARBA00023277"/>
    </source>
</evidence>
<feature type="active site" description="Nucleophile" evidence="10 11">
    <location>
        <position position="313"/>
    </location>
</feature>
<keyword evidence="6 10" id="KW-0328">Glycosyltransferase</keyword>
<dbReference type="HAMAP" id="MF_00685">
    <property type="entry name" value="GlgB"/>
    <property type="match status" value="1"/>
</dbReference>
<dbReference type="Pfam" id="PF02806">
    <property type="entry name" value="Alpha-amylase_C"/>
    <property type="match status" value="1"/>
</dbReference>
<dbReference type="Pfam" id="PF02922">
    <property type="entry name" value="CBM_48"/>
    <property type="match status" value="1"/>
</dbReference>
<dbReference type="SUPFAM" id="SSF51445">
    <property type="entry name" value="(Trans)glycosidases"/>
    <property type="match status" value="1"/>
</dbReference>
<gene>
    <name evidence="10 13" type="primary">glgB</name>
    <name evidence="13" type="ORF">Q4F26_04185</name>
</gene>
<proteinExistence type="inferred from homology"/>
<dbReference type="PANTHER" id="PTHR43651:SF3">
    <property type="entry name" value="1,4-ALPHA-GLUCAN-BRANCHING ENZYME"/>
    <property type="match status" value="1"/>
</dbReference>
<evidence type="ECO:0000256" key="10">
    <source>
        <dbReference type="HAMAP-Rule" id="MF_00685"/>
    </source>
</evidence>
<dbReference type="InterPro" id="IPR006407">
    <property type="entry name" value="GlgB"/>
</dbReference>
<keyword evidence="14" id="KW-1185">Reference proteome</keyword>
<dbReference type="NCBIfam" id="TIGR01515">
    <property type="entry name" value="branching_enzym"/>
    <property type="match status" value="1"/>
</dbReference>
<dbReference type="AlphaFoldDB" id="A0AA43UCM5"/>
<dbReference type="Gene3D" id="2.60.40.1180">
    <property type="entry name" value="Golgi alpha-mannosidase II"/>
    <property type="match status" value="1"/>
</dbReference>
<dbReference type="Gene3D" id="2.60.40.10">
    <property type="entry name" value="Immunoglobulins"/>
    <property type="match status" value="1"/>
</dbReference>
<dbReference type="EC" id="2.4.1.18" evidence="10"/>
<dbReference type="InterPro" id="IPR017853">
    <property type="entry name" value="GH"/>
</dbReference>
<dbReference type="CDD" id="cd11322">
    <property type="entry name" value="AmyAc_Glg_BE"/>
    <property type="match status" value="1"/>
</dbReference>
<dbReference type="GO" id="GO:0004553">
    <property type="term" value="F:hydrolase activity, hydrolyzing O-glycosyl compounds"/>
    <property type="evidence" value="ECO:0007669"/>
    <property type="project" value="InterPro"/>
</dbReference>
<dbReference type="InterPro" id="IPR013783">
    <property type="entry name" value="Ig-like_fold"/>
</dbReference>
<comment type="subunit">
    <text evidence="10">Monomer.</text>
</comment>
<reference evidence="13" key="1">
    <citation type="submission" date="2023-07" db="EMBL/GenBank/DDBJ databases">
        <title>Between Cages and Wild: Unraveling the Impact of Captivity on Animal Microbiomes and Antimicrobial Resistance.</title>
        <authorList>
            <person name="Schmartz G.P."/>
            <person name="Rehner J."/>
            <person name="Schuff M.J."/>
            <person name="Becker S.L."/>
            <person name="Kravczyk M."/>
            <person name="Gurevich A."/>
            <person name="Francke R."/>
            <person name="Mueller R."/>
            <person name="Keller V."/>
            <person name="Keller A."/>
        </authorList>
    </citation>
    <scope>NUCLEOTIDE SEQUENCE</scope>
    <source>
        <strain evidence="13">S39M_St_73</strain>
    </source>
</reference>
<dbReference type="FunFam" id="3.20.20.80:FF:000003">
    <property type="entry name" value="1,4-alpha-glucan branching enzyme GlgB"/>
    <property type="match status" value="1"/>
</dbReference>
<dbReference type="Pfam" id="PF00128">
    <property type="entry name" value="Alpha-amylase"/>
    <property type="match status" value="1"/>
</dbReference>
<keyword evidence="9 10" id="KW-0119">Carbohydrate metabolism</keyword>
<dbReference type="EMBL" id="JAUNQW010000014">
    <property type="protein sequence ID" value="MDO5457524.1"/>
    <property type="molecule type" value="Genomic_DNA"/>
</dbReference>